<dbReference type="OrthoDB" id="2821191at2759"/>
<dbReference type="GO" id="GO:0016747">
    <property type="term" value="F:acyltransferase activity, transferring groups other than amino-acyl groups"/>
    <property type="evidence" value="ECO:0007669"/>
    <property type="project" value="InterPro"/>
</dbReference>
<dbReference type="InterPro" id="IPR016181">
    <property type="entry name" value="Acyl_CoA_acyltransferase"/>
</dbReference>
<dbReference type="Pfam" id="PF00583">
    <property type="entry name" value="Acetyltransf_1"/>
    <property type="match status" value="1"/>
</dbReference>
<dbReference type="InterPro" id="IPR000182">
    <property type="entry name" value="GNAT_dom"/>
</dbReference>
<reference evidence="2" key="1">
    <citation type="submission" date="2020-06" db="EMBL/GenBank/DDBJ databases">
        <title>Draft genome sequences of strains closely related to Aspergillus parafelis and Aspergillus hiratsukae.</title>
        <authorList>
            <person name="Dos Santos R.A.C."/>
            <person name="Rivero-Menendez O."/>
            <person name="Steenwyk J.L."/>
            <person name="Mead M.E."/>
            <person name="Goldman G.H."/>
            <person name="Alastruey-Izquierdo A."/>
            <person name="Rokas A."/>
        </authorList>
    </citation>
    <scope>NUCLEOTIDE SEQUENCE</scope>
    <source>
        <strain evidence="2">CNM-CM5623</strain>
    </source>
</reference>
<evidence type="ECO:0000259" key="1">
    <source>
        <dbReference type="PROSITE" id="PS51186"/>
    </source>
</evidence>
<organism evidence="2 3">
    <name type="scientific">Aspergillus felis</name>
    <dbReference type="NCBI Taxonomy" id="1287682"/>
    <lineage>
        <taxon>Eukaryota</taxon>
        <taxon>Fungi</taxon>
        <taxon>Dikarya</taxon>
        <taxon>Ascomycota</taxon>
        <taxon>Pezizomycotina</taxon>
        <taxon>Eurotiomycetes</taxon>
        <taxon>Eurotiomycetidae</taxon>
        <taxon>Eurotiales</taxon>
        <taxon>Aspergillaceae</taxon>
        <taxon>Aspergillus</taxon>
        <taxon>Aspergillus subgen. Fumigati</taxon>
    </lineage>
</organism>
<feature type="domain" description="N-acetyltransferase" evidence="1">
    <location>
        <begin position="337"/>
        <end position="483"/>
    </location>
</feature>
<comment type="caution">
    <text evidence="2">The sequence shown here is derived from an EMBL/GenBank/DDBJ whole genome shotgun (WGS) entry which is preliminary data.</text>
</comment>
<name>A0A8H6Q5L8_9EURO</name>
<dbReference type="AlphaFoldDB" id="A0A8H6Q5L8"/>
<evidence type="ECO:0000313" key="3">
    <source>
        <dbReference type="Proteomes" id="UP000654922"/>
    </source>
</evidence>
<dbReference type="Proteomes" id="UP000654922">
    <property type="component" value="Unassembled WGS sequence"/>
</dbReference>
<accession>A0A8H6Q5L8</accession>
<sequence length="491" mass="55110">MLQVFQENRFPKAVQSYHGRATTNPFPTSAILSQKTLEVNRFVCLAPAKQDPHHKHYTHLAKALILLYIVQDGYMYHPFSFRPNNNQVEERELNPSLSVKNLLSALFLHTADFRVVAMTRAGTALFTTEYNSIGAVLAGARIIISPKTPASCVYEMEPQVLFLFLLWIGAEVVYPPSSDTKEHFGLHSKFVGEFGVTYDLHVKNFYGKYETYYINTTDFVPTSHSVRYDQPGSFEERNVCRKVADCLSQCAKDAKTWTIAKAVLTKGMCASAANSLWDYLERDNYANTKYLVGHAMDVDDVPAVLNLLDTAVKWLVSHDRIGQWGTAPFSENPQRVERLREFATTGLGLWLAIKVTDDTPMLGQDGLSNINPRTMNGEAPGIIIGALAIGDRMPYVPPVSEPELYVRLLVTDRRWAGNKIGKRLLEHARDHANRAGVSLLRVDCYAGGDGKLIQYYESQGFKRSESLKLEGDWPCQVLAQRLDQVKGDDGH</sequence>
<dbReference type="PROSITE" id="PS51186">
    <property type="entry name" value="GNAT"/>
    <property type="match status" value="1"/>
</dbReference>
<evidence type="ECO:0000313" key="2">
    <source>
        <dbReference type="EMBL" id="KAF7166072.1"/>
    </source>
</evidence>
<protein>
    <recommendedName>
        <fullName evidence="1">N-acetyltransferase domain-containing protein</fullName>
    </recommendedName>
</protein>
<dbReference type="Gene3D" id="3.40.630.30">
    <property type="match status" value="1"/>
</dbReference>
<dbReference type="CDD" id="cd04301">
    <property type="entry name" value="NAT_SF"/>
    <property type="match status" value="1"/>
</dbReference>
<proteinExistence type="predicted"/>
<dbReference type="SUPFAM" id="SSF55729">
    <property type="entry name" value="Acyl-CoA N-acyltransferases (Nat)"/>
    <property type="match status" value="1"/>
</dbReference>
<dbReference type="EMBL" id="JACBAE010001309">
    <property type="protein sequence ID" value="KAF7166072.1"/>
    <property type="molecule type" value="Genomic_DNA"/>
</dbReference>
<gene>
    <name evidence="2" type="ORF">CNMCM5623_009987</name>
</gene>